<evidence type="ECO:0000256" key="1">
    <source>
        <dbReference type="ARBA" id="ARBA00022527"/>
    </source>
</evidence>
<keyword evidence="4" id="KW-1185">Reference proteome</keyword>
<keyword evidence="3" id="KW-0418">Kinase</keyword>
<organism evidence="3 4">
    <name type="scientific">Klenkia marina</name>
    <dbReference type="NCBI Taxonomy" id="1960309"/>
    <lineage>
        <taxon>Bacteria</taxon>
        <taxon>Bacillati</taxon>
        <taxon>Actinomycetota</taxon>
        <taxon>Actinomycetes</taxon>
        <taxon>Geodermatophilales</taxon>
        <taxon>Geodermatophilaceae</taxon>
        <taxon>Klenkia</taxon>
    </lineage>
</organism>
<dbReference type="OrthoDB" id="3867457at2"/>
<reference evidence="4" key="1">
    <citation type="submission" date="2016-10" db="EMBL/GenBank/DDBJ databases">
        <authorList>
            <person name="Varghese N."/>
            <person name="Submissions S."/>
        </authorList>
    </citation>
    <scope>NUCLEOTIDE SEQUENCE [LARGE SCALE GENOMIC DNA]</scope>
    <source>
        <strain evidence="4">DSM 45722</strain>
    </source>
</reference>
<dbReference type="GO" id="GO:0004674">
    <property type="term" value="F:protein serine/threonine kinase activity"/>
    <property type="evidence" value="ECO:0007669"/>
    <property type="project" value="UniProtKB-KW"/>
</dbReference>
<proteinExistence type="predicted"/>
<dbReference type="AlphaFoldDB" id="A0A1G4XQA8"/>
<dbReference type="Proteomes" id="UP000198981">
    <property type="component" value="Unassembled WGS sequence"/>
</dbReference>
<gene>
    <name evidence="3" type="ORF">SAMN03159343_1224</name>
</gene>
<dbReference type="InterPro" id="IPR003594">
    <property type="entry name" value="HATPase_dom"/>
</dbReference>
<evidence type="ECO:0000259" key="2">
    <source>
        <dbReference type="Pfam" id="PF13581"/>
    </source>
</evidence>
<dbReference type="Gene3D" id="3.30.565.10">
    <property type="entry name" value="Histidine kinase-like ATPase, C-terminal domain"/>
    <property type="match status" value="1"/>
</dbReference>
<sequence length="154" mass="16187">MSSSPPPAHGPSWPVLPPPEHTVVWSHDLTGIRDLAPARTDLRDHLRAAGHTEGGGALDEVAERILLAADELTSNGVRHGNPPVALALATTGTPGTYLLMVTDRAAERAPTPDPTRDPVDGGLGLIIIATYASAHGWWPDGGTKRVWALLPLQA</sequence>
<dbReference type="PANTHER" id="PTHR35526">
    <property type="entry name" value="ANTI-SIGMA-F FACTOR RSBW-RELATED"/>
    <property type="match status" value="1"/>
</dbReference>
<dbReference type="PANTHER" id="PTHR35526:SF3">
    <property type="entry name" value="ANTI-SIGMA-F FACTOR RSBW"/>
    <property type="match status" value="1"/>
</dbReference>
<keyword evidence="1" id="KW-0723">Serine/threonine-protein kinase</keyword>
<evidence type="ECO:0000313" key="4">
    <source>
        <dbReference type="Proteomes" id="UP000198981"/>
    </source>
</evidence>
<dbReference type="EMBL" id="FMUH01000002">
    <property type="protein sequence ID" value="SCX43399.1"/>
    <property type="molecule type" value="Genomic_DNA"/>
</dbReference>
<dbReference type="InterPro" id="IPR050267">
    <property type="entry name" value="Anti-sigma-factor_SerPK"/>
</dbReference>
<dbReference type="Pfam" id="PF13581">
    <property type="entry name" value="HATPase_c_2"/>
    <property type="match status" value="1"/>
</dbReference>
<evidence type="ECO:0000313" key="3">
    <source>
        <dbReference type="EMBL" id="SCX43399.1"/>
    </source>
</evidence>
<accession>A0A1G4XQA8</accession>
<dbReference type="STRING" id="1960309.SAMN03159343_1224"/>
<protein>
    <submittedName>
        <fullName evidence="3">Histidine kinase-like ATPase domain-containing protein</fullName>
    </submittedName>
</protein>
<keyword evidence="3" id="KW-0808">Transferase</keyword>
<dbReference type="InterPro" id="IPR036890">
    <property type="entry name" value="HATPase_C_sf"/>
</dbReference>
<dbReference type="RefSeq" id="WP_092801133.1">
    <property type="nucleotide sequence ID" value="NZ_FMUH01000002.1"/>
</dbReference>
<feature type="domain" description="Histidine kinase/HSP90-like ATPase" evidence="2">
    <location>
        <begin position="53"/>
        <end position="135"/>
    </location>
</feature>
<dbReference type="CDD" id="cd16936">
    <property type="entry name" value="HATPase_RsbW-like"/>
    <property type="match status" value="1"/>
</dbReference>
<name>A0A1G4XQA8_9ACTN</name>
<dbReference type="SUPFAM" id="SSF55874">
    <property type="entry name" value="ATPase domain of HSP90 chaperone/DNA topoisomerase II/histidine kinase"/>
    <property type="match status" value="1"/>
</dbReference>